<accession>A0A511UVN0</accession>
<gene>
    <name evidence="1" type="ORF">CQU01_09070</name>
</gene>
<protein>
    <submittedName>
        <fullName evidence="1">Uncharacterized protein</fullName>
    </submittedName>
</protein>
<name>A0A511UVN0_9BACI</name>
<comment type="caution">
    <text evidence="1">The sequence shown here is derived from an EMBL/GenBank/DDBJ whole genome shotgun (WGS) entry which is preliminary data.</text>
</comment>
<organism evidence="1 2">
    <name type="scientific">Cerasibacillus quisquiliarum</name>
    <dbReference type="NCBI Taxonomy" id="227865"/>
    <lineage>
        <taxon>Bacteria</taxon>
        <taxon>Bacillati</taxon>
        <taxon>Bacillota</taxon>
        <taxon>Bacilli</taxon>
        <taxon>Bacillales</taxon>
        <taxon>Bacillaceae</taxon>
        <taxon>Cerasibacillus</taxon>
    </lineage>
</organism>
<dbReference type="AlphaFoldDB" id="A0A511UVN0"/>
<reference evidence="1 2" key="1">
    <citation type="submission" date="2019-07" db="EMBL/GenBank/DDBJ databases">
        <title>Whole genome shotgun sequence of Cerasibacillus quisquiliarum NBRC 102429.</title>
        <authorList>
            <person name="Hosoyama A."/>
            <person name="Uohara A."/>
            <person name="Ohji S."/>
            <person name="Ichikawa N."/>
        </authorList>
    </citation>
    <scope>NUCLEOTIDE SEQUENCE [LARGE SCALE GENOMIC DNA]</scope>
    <source>
        <strain evidence="1 2">NBRC 102429</strain>
    </source>
</reference>
<dbReference type="Proteomes" id="UP000321491">
    <property type="component" value="Unassembled WGS sequence"/>
</dbReference>
<evidence type="ECO:0000313" key="1">
    <source>
        <dbReference type="EMBL" id="GEN30669.1"/>
    </source>
</evidence>
<sequence length="144" mass="16255">MSSLTTGEESSDFERDTLKELYNQLKNGKNTLNSTNLEQDITEVVERQLADNETDVTEFTYKDGKEVSVSDFNIVNLAAENSKTPVADGVTFYNTEEANTSIIELEVKETVFKDEKEYKLTGYVVFIDGEEQNLESGIFVELVK</sequence>
<dbReference type="OrthoDB" id="9994152at2"/>
<evidence type="ECO:0000313" key="2">
    <source>
        <dbReference type="Proteomes" id="UP000321491"/>
    </source>
</evidence>
<dbReference type="EMBL" id="BJXW01000009">
    <property type="protein sequence ID" value="GEN30669.1"/>
    <property type="molecule type" value="Genomic_DNA"/>
</dbReference>
<dbReference type="RefSeq" id="WP_146936144.1">
    <property type="nucleotide sequence ID" value="NZ_BJXW01000009.1"/>
</dbReference>
<proteinExistence type="predicted"/>
<keyword evidence="2" id="KW-1185">Reference proteome</keyword>